<evidence type="ECO:0000313" key="3">
    <source>
        <dbReference type="Proteomes" id="UP000318437"/>
    </source>
</evidence>
<dbReference type="Proteomes" id="UP000318437">
    <property type="component" value="Unassembled WGS sequence"/>
</dbReference>
<dbReference type="PANTHER" id="PTHR43058:SF1">
    <property type="entry name" value="DUF427 DOMAIN-CONTAINING PROTEIN"/>
    <property type="match status" value="1"/>
</dbReference>
<gene>
    <name evidence="2" type="ORF">Pla144_41900</name>
</gene>
<dbReference type="AlphaFoldDB" id="A0A5C6CIY4"/>
<dbReference type="EMBL" id="SJPS01000007">
    <property type="protein sequence ID" value="TWU22729.1"/>
    <property type="molecule type" value="Genomic_DNA"/>
</dbReference>
<accession>A0A5C6CIY4</accession>
<dbReference type="InterPro" id="IPR038694">
    <property type="entry name" value="DUF427_sf"/>
</dbReference>
<dbReference type="Gene3D" id="2.170.150.40">
    <property type="entry name" value="Domain of unknown function (DUF427)"/>
    <property type="match status" value="1"/>
</dbReference>
<feature type="domain" description="DUF427" evidence="1">
    <location>
        <begin position="54"/>
        <end position="144"/>
    </location>
</feature>
<keyword evidence="3" id="KW-1185">Reference proteome</keyword>
<name>A0A5C6CIY4_9BACT</name>
<proteinExistence type="predicted"/>
<dbReference type="RefSeq" id="WP_146452480.1">
    <property type="nucleotide sequence ID" value="NZ_SJPS01000007.1"/>
</dbReference>
<reference evidence="2 3" key="1">
    <citation type="submission" date="2019-02" db="EMBL/GenBank/DDBJ databases">
        <title>Deep-cultivation of Planctomycetes and their phenomic and genomic characterization uncovers novel biology.</title>
        <authorList>
            <person name="Wiegand S."/>
            <person name="Jogler M."/>
            <person name="Boedeker C."/>
            <person name="Pinto D."/>
            <person name="Vollmers J."/>
            <person name="Rivas-Marin E."/>
            <person name="Kohn T."/>
            <person name="Peeters S.H."/>
            <person name="Heuer A."/>
            <person name="Rast P."/>
            <person name="Oberbeckmann S."/>
            <person name="Bunk B."/>
            <person name="Jeske O."/>
            <person name="Meyerdierks A."/>
            <person name="Storesund J.E."/>
            <person name="Kallscheuer N."/>
            <person name="Luecker S."/>
            <person name="Lage O.M."/>
            <person name="Pohl T."/>
            <person name="Merkel B.J."/>
            <person name="Hornburger P."/>
            <person name="Mueller R.-W."/>
            <person name="Bruemmer F."/>
            <person name="Labrenz M."/>
            <person name="Spormann A.M."/>
            <person name="Op Den Camp H."/>
            <person name="Overmann J."/>
            <person name="Amann R."/>
            <person name="Jetten M.S.M."/>
            <person name="Mascher T."/>
            <person name="Medema M.H."/>
            <person name="Devos D.P."/>
            <person name="Kaster A.-K."/>
            <person name="Ovreas L."/>
            <person name="Rohde M."/>
            <person name="Galperin M.Y."/>
            <person name="Jogler C."/>
        </authorList>
    </citation>
    <scope>NUCLEOTIDE SEQUENCE [LARGE SCALE GENOMIC DNA]</scope>
    <source>
        <strain evidence="2 3">Pla144</strain>
    </source>
</reference>
<comment type="caution">
    <text evidence="2">The sequence shown here is derived from an EMBL/GenBank/DDBJ whole genome shotgun (WGS) entry which is preliminary data.</text>
</comment>
<evidence type="ECO:0000313" key="2">
    <source>
        <dbReference type="EMBL" id="TWU22729.1"/>
    </source>
</evidence>
<protein>
    <recommendedName>
        <fullName evidence="1">DUF427 domain-containing protein</fullName>
    </recommendedName>
</protein>
<sequence length="185" mass="21207">MAEIPANIQRAREQWRYRGQERPPFAEPVDDTQESVWDYPRPPRIEIDSRQVIVRYCDTLVAETIQAFRVLETASPPCFYVPRQAISDGVLVRSPGSSFCEWKGSAQWWSIVLPDRTKLLNAAWSYEEPFEGFERIAGFVSFYPALVECYVQGIRVQPQPGRFYGGWVTPEVVGPFKGLPGTESW</sequence>
<organism evidence="2 3">
    <name type="scientific">Bythopirellula polymerisocia</name>
    <dbReference type="NCBI Taxonomy" id="2528003"/>
    <lineage>
        <taxon>Bacteria</taxon>
        <taxon>Pseudomonadati</taxon>
        <taxon>Planctomycetota</taxon>
        <taxon>Planctomycetia</taxon>
        <taxon>Pirellulales</taxon>
        <taxon>Lacipirellulaceae</taxon>
        <taxon>Bythopirellula</taxon>
    </lineage>
</organism>
<dbReference type="Pfam" id="PF04248">
    <property type="entry name" value="NTP_transf_9"/>
    <property type="match status" value="1"/>
</dbReference>
<dbReference type="InterPro" id="IPR007361">
    <property type="entry name" value="DUF427"/>
</dbReference>
<dbReference type="PANTHER" id="PTHR43058">
    <property type="entry name" value="SLR0655 PROTEIN"/>
    <property type="match status" value="1"/>
</dbReference>
<dbReference type="OrthoDB" id="119916at2"/>
<evidence type="ECO:0000259" key="1">
    <source>
        <dbReference type="Pfam" id="PF04248"/>
    </source>
</evidence>